<dbReference type="GO" id="GO:0008408">
    <property type="term" value="F:3'-5' exonuclease activity"/>
    <property type="evidence" value="ECO:0007669"/>
    <property type="project" value="TreeGrafter"/>
</dbReference>
<gene>
    <name evidence="5" type="ORF">CWI83_04855</name>
</gene>
<evidence type="ECO:0000256" key="3">
    <source>
        <dbReference type="ARBA" id="ARBA00022839"/>
    </source>
</evidence>
<dbReference type="InterPro" id="IPR036397">
    <property type="entry name" value="RNaseH_sf"/>
</dbReference>
<feature type="domain" description="Exonuclease" evidence="4">
    <location>
        <begin position="23"/>
        <end position="197"/>
    </location>
</feature>
<organism evidence="5 6">
    <name type="scientific">Pseudidiomarina taiwanensis</name>
    <dbReference type="NCBI Taxonomy" id="337250"/>
    <lineage>
        <taxon>Bacteria</taxon>
        <taxon>Pseudomonadati</taxon>
        <taxon>Pseudomonadota</taxon>
        <taxon>Gammaproteobacteria</taxon>
        <taxon>Alteromonadales</taxon>
        <taxon>Idiomarinaceae</taxon>
        <taxon>Pseudidiomarina</taxon>
    </lineage>
</organism>
<dbReference type="OrthoDB" id="5497329at2"/>
<dbReference type="SUPFAM" id="SSF53098">
    <property type="entry name" value="Ribonuclease H-like"/>
    <property type="match status" value="1"/>
</dbReference>
<dbReference type="GO" id="GO:0003676">
    <property type="term" value="F:nucleic acid binding"/>
    <property type="evidence" value="ECO:0007669"/>
    <property type="project" value="InterPro"/>
</dbReference>
<keyword evidence="6" id="KW-1185">Reference proteome</keyword>
<keyword evidence="1" id="KW-0540">Nuclease</keyword>
<protein>
    <submittedName>
        <fullName evidence="5">3'-5' exonuclease</fullName>
    </submittedName>
</protein>
<dbReference type="GO" id="GO:0005829">
    <property type="term" value="C:cytosol"/>
    <property type="evidence" value="ECO:0007669"/>
    <property type="project" value="TreeGrafter"/>
</dbReference>
<name>A0A432ZLW6_9GAMM</name>
<dbReference type="RefSeq" id="WP_126826514.1">
    <property type="nucleotide sequence ID" value="NZ_PIQG01000002.1"/>
</dbReference>
<comment type="caution">
    <text evidence="5">The sequence shown here is derived from an EMBL/GenBank/DDBJ whole genome shotgun (WGS) entry which is preliminary data.</text>
</comment>
<dbReference type="AlphaFoldDB" id="A0A432ZLW6"/>
<keyword evidence="3 5" id="KW-0269">Exonuclease</keyword>
<evidence type="ECO:0000259" key="4">
    <source>
        <dbReference type="SMART" id="SM00479"/>
    </source>
</evidence>
<dbReference type="EMBL" id="PIQG01000002">
    <property type="protein sequence ID" value="RUO78362.1"/>
    <property type="molecule type" value="Genomic_DNA"/>
</dbReference>
<dbReference type="PANTHER" id="PTHR30231:SF4">
    <property type="entry name" value="PROTEIN NEN2"/>
    <property type="match status" value="1"/>
</dbReference>
<evidence type="ECO:0000313" key="6">
    <source>
        <dbReference type="Proteomes" id="UP000288279"/>
    </source>
</evidence>
<dbReference type="Pfam" id="PF00929">
    <property type="entry name" value="RNase_T"/>
    <property type="match status" value="1"/>
</dbReference>
<dbReference type="Proteomes" id="UP000288279">
    <property type="component" value="Unassembled WGS sequence"/>
</dbReference>
<dbReference type="Gene3D" id="3.30.420.10">
    <property type="entry name" value="Ribonuclease H-like superfamily/Ribonuclease H"/>
    <property type="match status" value="1"/>
</dbReference>
<dbReference type="GO" id="GO:0006259">
    <property type="term" value="P:DNA metabolic process"/>
    <property type="evidence" value="ECO:0007669"/>
    <property type="project" value="UniProtKB-ARBA"/>
</dbReference>
<dbReference type="InterPro" id="IPR012337">
    <property type="entry name" value="RNaseH-like_sf"/>
</dbReference>
<evidence type="ECO:0000313" key="5">
    <source>
        <dbReference type="EMBL" id="RUO78362.1"/>
    </source>
</evidence>
<evidence type="ECO:0000256" key="1">
    <source>
        <dbReference type="ARBA" id="ARBA00022722"/>
    </source>
</evidence>
<reference evidence="5 6" key="1">
    <citation type="journal article" date="2011" name="Front. Microbiol.">
        <title>Genomic signatures of strain selection and enhancement in Bacillus atrophaeus var. globigii, a historical biowarfare simulant.</title>
        <authorList>
            <person name="Gibbons H.S."/>
            <person name="Broomall S.M."/>
            <person name="McNew L.A."/>
            <person name="Daligault H."/>
            <person name="Chapman C."/>
            <person name="Bruce D."/>
            <person name="Karavis M."/>
            <person name="Krepps M."/>
            <person name="McGregor P.A."/>
            <person name="Hong C."/>
            <person name="Park K.H."/>
            <person name="Akmal A."/>
            <person name="Feldman A."/>
            <person name="Lin J.S."/>
            <person name="Chang W.E."/>
            <person name="Higgs B.W."/>
            <person name="Demirev P."/>
            <person name="Lindquist J."/>
            <person name="Liem A."/>
            <person name="Fochler E."/>
            <person name="Read T.D."/>
            <person name="Tapia R."/>
            <person name="Johnson S."/>
            <person name="Bishop-Lilly K.A."/>
            <person name="Detter C."/>
            <person name="Han C."/>
            <person name="Sozhamannan S."/>
            <person name="Rosenzweig C.N."/>
            <person name="Skowronski E.W."/>
        </authorList>
    </citation>
    <scope>NUCLEOTIDE SEQUENCE [LARGE SCALE GENOMIC DNA]</scope>
    <source>
        <strain evidence="5 6">PIT1</strain>
    </source>
</reference>
<sequence>MFTAVEHWWQRQQQLQKPWQQQRYIAFDAEMSGLEVKQDQLLSMGWLTMRPPVIDYGSAHYHLFSHAELDLKQSPVVHGLLSADFENSSDLRSSLEALASELEGAILLCHNITLDWNFLRRAAKPFGIRFKPLALIDTLRFEYRRMQRQQHHIERGSLSLQACRKRYGLPDYNSHHALSDALACAELFLAQAYRYGATEHTTTRSLAQVSRR</sequence>
<evidence type="ECO:0000256" key="2">
    <source>
        <dbReference type="ARBA" id="ARBA00022801"/>
    </source>
</evidence>
<keyword evidence="2" id="KW-0378">Hydrolase</keyword>
<dbReference type="PANTHER" id="PTHR30231">
    <property type="entry name" value="DNA POLYMERASE III SUBUNIT EPSILON"/>
    <property type="match status" value="1"/>
</dbReference>
<accession>A0A432ZLW6</accession>
<proteinExistence type="predicted"/>
<dbReference type="InterPro" id="IPR013520">
    <property type="entry name" value="Ribonucl_H"/>
</dbReference>
<dbReference type="SMART" id="SM00479">
    <property type="entry name" value="EXOIII"/>
    <property type="match status" value="1"/>
</dbReference>
<dbReference type="CDD" id="cd06127">
    <property type="entry name" value="DEDDh"/>
    <property type="match status" value="1"/>
</dbReference>